<dbReference type="EMBL" id="BSXW01000582">
    <property type="protein sequence ID" value="GMF26018.1"/>
    <property type="molecule type" value="Genomic_DNA"/>
</dbReference>
<feature type="transmembrane region" description="Helical" evidence="2">
    <location>
        <begin position="42"/>
        <end position="66"/>
    </location>
</feature>
<accession>A0A9W6U623</accession>
<name>A0A9W6U623_9STRA</name>
<evidence type="ECO:0000256" key="2">
    <source>
        <dbReference type="SAM" id="Phobius"/>
    </source>
</evidence>
<evidence type="ECO:0000256" key="1">
    <source>
        <dbReference type="SAM" id="MobiDB-lite"/>
    </source>
</evidence>
<reference evidence="3" key="1">
    <citation type="submission" date="2023-04" db="EMBL/GenBank/DDBJ databases">
        <title>Phytophthora lilii NBRC 32176.</title>
        <authorList>
            <person name="Ichikawa N."/>
            <person name="Sato H."/>
            <person name="Tonouchi N."/>
        </authorList>
    </citation>
    <scope>NUCLEOTIDE SEQUENCE</scope>
    <source>
        <strain evidence="3">NBRC 32176</strain>
    </source>
</reference>
<organism evidence="3 4">
    <name type="scientific">Phytophthora lilii</name>
    <dbReference type="NCBI Taxonomy" id="2077276"/>
    <lineage>
        <taxon>Eukaryota</taxon>
        <taxon>Sar</taxon>
        <taxon>Stramenopiles</taxon>
        <taxon>Oomycota</taxon>
        <taxon>Peronosporomycetes</taxon>
        <taxon>Peronosporales</taxon>
        <taxon>Peronosporaceae</taxon>
        <taxon>Phytophthora</taxon>
    </lineage>
</organism>
<keyword evidence="4" id="KW-1185">Reference proteome</keyword>
<dbReference type="Proteomes" id="UP001165083">
    <property type="component" value="Unassembled WGS sequence"/>
</dbReference>
<protein>
    <submittedName>
        <fullName evidence="3">Unnamed protein product</fullName>
    </submittedName>
</protein>
<gene>
    <name evidence="3" type="ORF">Plil01_001079300</name>
</gene>
<feature type="region of interest" description="Disordered" evidence="1">
    <location>
        <begin position="1"/>
        <end position="20"/>
    </location>
</feature>
<sequence>MGLSGSGPCTTAVAQPGPPRSASVRIRSCTGLTRYSIGTCGYYCRFDFAAAVLYPMAVLLYCYYNFSFDRDVYIVNAEILPDGNFGRFARMLADPAEVALFLINFNSLRMSGALDFALGVGMNLSFCYRFFRVLAAIQQRCHDPNQIIPTPKKVRGRAQRQRSVPRWMALIFLAASVFTFVYTYKSVTSSHAKCSSYPECVAYAHVWDSGGPCPCIIMVDGDRAPLSAHEWNFPEDVTEKVRALASAGMLNGLQLVNRELLYWPEELRQCTEMKTMYAKKKNTHAWCFTFNQIYMS</sequence>
<evidence type="ECO:0000313" key="4">
    <source>
        <dbReference type="Proteomes" id="UP001165083"/>
    </source>
</evidence>
<proteinExistence type="predicted"/>
<dbReference type="AlphaFoldDB" id="A0A9W6U623"/>
<keyword evidence="2" id="KW-0472">Membrane</keyword>
<comment type="caution">
    <text evidence="3">The sequence shown here is derived from an EMBL/GenBank/DDBJ whole genome shotgun (WGS) entry which is preliminary data.</text>
</comment>
<keyword evidence="2" id="KW-0812">Transmembrane</keyword>
<feature type="transmembrane region" description="Helical" evidence="2">
    <location>
        <begin position="167"/>
        <end position="184"/>
    </location>
</feature>
<dbReference type="OrthoDB" id="166872at2759"/>
<keyword evidence="2" id="KW-1133">Transmembrane helix</keyword>
<evidence type="ECO:0000313" key="3">
    <source>
        <dbReference type="EMBL" id="GMF26018.1"/>
    </source>
</evidence>